<protein>
    <recommendedName>
        <fullName evidence="1">Aminoglycoside phosphotransferase domain-containing protein</fullName>
    </recommendedName>
</protein>
<dbReference type="Proteomes" id="UP000594364">
    <property type="component" value="Chromosome 1"/>
</dbReference>
<accession>A0A7S9KKL5</accession>
<keyword evidence="3" id="KW-1185">Reference proteome</keyword>
<sequence>MSKRRFRGCPLGLYLKHQHFPIAIRNEHNALKILERHTTVPAPRALDIVMEKNGRQRRRIWISPPHDEDPRHNISRLSRHALRPRLRNNFHPAHELHLADAIYSNDSQFRSGHLQHFSQHLRFSDEPSRRGHKIVFTHADLNPRNILVERTTSHAGQEGRQLSGIVDWETAGFYPEYWDYTKSMFEGFRWPRRHNEMMRRVFSEFGNYDEELAVETQAWESGDGV</sequence>
<dbReference type="PANTHER" id="PTHR21310:SF15">
    <property type="entry name" value="AMINOGLYCOSIDE PHOSPHOTRANSFERASE DOMAIN-CONTAINING PROTEIN"/>
    <property type="match status" value="1"/>
</dbReference>
<dbReference type="Gene3D" id="3.90.1200.10">
    <property type="match status" value="1"/>
</dbReference>
<evidence type="ECO:0000313" key="2">
    <source>
        <dbReference type="EMBL" id="QPG94046.1"/>
    </source>
</evidence>
<evidence type="ECO:0000313" key="3">
    <source>
        <dbReference type="Proteomes" id="UP000594364"/>
    </source>
</evidence>
<dbReference type="InterPro" id="IPR002575">
    <property type="entry name" value="Aminoglycoside_PTrfase"/>
</dbReference>
<reference evidence="2 3" key="1">
    <citation type="journal article" date="2018" name="PLoS Genet.">
        <title>Repeat elements organise 3D genome structure and mediate transcription in the filamentous fungus Epichloe festucae.</title>
        <authorList>
            <person name="Winter D.J."/>
            <person name="Ganley A.R.D."/>
            <person name="Young C.A."/>
            <person name="Liachko I."/>
            <person name="Schardl C.L."/>
            <person name="Dupont P.Y."/>
            <person name="Berry D."/>
            <person name="Ram A."/>
            <person name="Scott B."/>
            <person name="Cox M.P."/>
        </authorList>
    </citation>
    <scope>NUCLEOTIDE SEQUENCE [LARGE SCALE GENOMIC DNA]</scope>
    <source>
        <strain evidence="2 3">Fl1</strain>
    </source>
</reference>
<evidence type="ECO:0000259" key="1">
    <source>
        <dbReference type="Pfam" id="PF01636"/>
    </source>
</evidence>
<name>A0A7S9KKL5_EPIFF</name>
<dbReference type="AlphaFoldDB" id="A0A7S9KKL5"/>
<dbReference type="InterPro" id="IPR051678">
    <property type="entry name" value="AGP_Transferase"/>
</dbReference>
<proteinExistence type="predicted"/>
<dbReference type="Pfam" id="PF01636">
    <property type="entry name" value="APH"/>
    <property type="match status" value="1"/>
</dbReference>
<dbReference type="EMBL" id="CP031385">
    <property type="protein sequence ID" value="QPG94046.1"/>
    <property type="molecule type" value="Genomic_DNA"/>
</dbReference>
<organism evidence="2 3">
    <name type="scientific">Epichloe festucae (strain Fl1)</name>
    <dbReference type="NCBI Taxonomy" id="877507"/>
    <lineage>
        <taxon>Eukaryota</taxon>
        <taxon>Fungi</taxon>
        <taxon>Dikarya</taxon>
        <taxon>Ascomycota</taxon>
        <taxon>Pezizomycotina</taxon>
        <taxon>Sordariomycetes</taxon>
        <taxon>Hypocreomycetidae</taxon>
        <taxon>Hypocreales</taxon>
        <taxon>Clavicipitaceae</taxon>
        <taxon>Epichloe</taxon>
    </lineage>
</organism>
<feature type="domain" description="Aminoglycoside phosphotransferase" evidence="1">
    <location>
        <begin position="21"/>
        <end position="192"/>
    </location>
</feature>
<dbReference type="PANTHER" id="PTHR21310">
    <property type="entry name" value="AMINOGLYCOSIDE PHOSPHOTRANSFERASE-RELATED-RELATED"/>
    <property type="match status" value="1"/>
</dbReference>
<gene>
    <name evidence="2" type="ORF">C2857_004297</name>
</gene>
<dbReference type="InterPro" id="IPR011009">
    <property type="entry name" value="Kinase-like_dom_sf"/>
</dbReference>
<dbReference type="OrthoDB" id="3250044at2759"/>
<dbReference type="SUPFAM" id="SSF56112">
    <property type="entry name" value="Protein kinase-like (PK-like)"/>
    <property type="match status" value="1"/>
</dbReference>